<evidence type="ECO:0000256" key="1">
    <source>
        <dbReference type="ARBA" id="ARBA00022617"/>
    </source>
</evidence>
<evidence type="ECO:0000256" key="2">
    <source>
        <dbReference type="ARBA" id="ARBA00022723"/>
    </source>
</evidence>
<evidence type="ECO:0000313" key="5">
    <source>
        <dbReference type="EMBL" id="KAK7690166.1"/>
    </source>
</evidence>
<evidence type="ECO:0000313" key="6">
    <source>
        <dbReference type="Proteomes" id="UP001385951"/>
    </source>
</evidence>
<dbReference type="SUPFAM" id="SSF48613">
    <property type="entry name" value="Heme oxygenase-like"/>
    <property type="match status" value="1"/>
</dbReference>
<protein>
    <recommendedName>
        <fullName evidence="7">Heme oxygenase (biliverdin-producing)</fullName>
    </recommendedName>
</protein>
<dbReference type="EMBL" id="JASBNA010000007">
    <property type="protein sequence ID" value="KAK7690166.1"/>
    <property type="molecule type" value="Genomic_DNA"/>
</dbReference>
<evidence type="ECO:0000256" key="4">
    <source>
        <dbReference type="SAM" id="MobiDB-lite"/>
    </source>
</evidence>
<dbReference type="Pfam" id="PF01126">
    <property type="entry name" value="Heme_oxygenase"/>
    <property type="match status" value="1"/>
</dbReference>
<organism evidence="5 6">
    <name type="scientific">Cerrena zonata</name>
    <dbReference type="NCBI Taxonomy" id="2478898"/>
    <lineage>
        <taxon>Eukaryota</taxon>
        <taxon>Fungi</taxon>
        <taxon>Dikarya</taxon>
        <taxon>Basidiomycota</taxon>
        <taxon>Agaricomycotina</taxon>
        <taxon>Agaricomycetes</taxon>
        <taxon>Polyporales</taxon>
        <taxon>Cerrenaceae</taxon>
        <taxon>Cerrena</taxon>
    </lineage>
</organism>
<dbReference type="InterPro" id="IPR002051">
    <property type="entry name" value="Haem_Oase"/>
</dbReference>
<dbReference type="Proteomes" id="UP001385951">
    <property type="component" value="Unassembled WGS sequence"/>
</dbReference>
<evidence type="ECO:0000256" key="3">
    <source>
        <dbReference type="ARBA" id="ARBA00023004"/>
    </source>
</evidence>
<proteinExistence type="predicted"/>
<dbReference type="CDD" id="cd19165">
    <property type="entry name" value="HemeO"/>
    <property type="match status" value="1"/>
</dbReference>
<keyword evidence="3" id="KW-0408">Iron</keyword>
<comment type="caution">
    <text evidence="5">The sequence shown here is derived from an EMBL/GenBank/DDBJ whole genome shotgun (WGS) entry which is preliminary data.</text>
</comment>
<keyword evidence="1" id="KW-0349">Heme</keyword>
<dbReference type="Gene3D" id="1.20.910.10">
    <property type="entry name" value="Heme oxygenase-like"/>
    <property type="match status" value="1"/>
</dbReference>
<keyword evidence="6" id="KW-1185">Reference proteome</keyword>
<dbReference type="PANTHER" id="PTHR10720:SF0">
    <property type="entry name" value="HEME OXYGENASE"/>
    <property type="match status" value="1"/>
</dbReference>
<keyword evidence="2" id="KW-0479">Metal-binding</keyword>
<dbReference type="InterPro" id="IPR016053">
    <property type="entry name" value="Haem_Oase-like"/>
</dbReference>
<dbReference type="GO" id="GO:0006788">
    <property type="term" value="P:heme oxidation"/>
    <property type="evidence" value="ECO:0007669"/>
    <property type="project" value="InterPro"/>
</dbReference>
<accession>A0AAW0GKS2</accession>
<name>A0AAW0GKS2_9APHY</name>
<dbReference type="PANTHER" id="PTHR10720">
    <property type="entry name" value="HEME OXYGENASE"/>
    <property type="match status" value="1"/>
</dbReference>
<dbReference type="GO" id="GO:0004392">
    <property type="term" value="F:heme oxygenase (decyclizing) activity"/>
    <property type="evidence" value="ECO:0007669"/>
    <property type="project" value="InterPro"/>
</dbReference>
<dbReference type="InterPro" id="IPR016084">
    <property type="entry name" value="Haem_Oase-like_multi-hlx"/>
</dbReference>
<dbReference type="GO" id="GO:0046872">
    <property type="term" value="F:metal ion binding"/>
    <property type="evidence" value="ECO:0007669"/>
    <property type="project" value="UniProtKB-KW"/>
</dbReference>
<sequence length="342" mass="37168">MASILDLSEPIAVLLRKGTAEAHEKAEHSQGAAWLTRGELDRSEYIRFLMMLHHVYSIFERGLDRHAANSVLAPTYNPGLLARTSSLSADIAHLLQVPESSWQSHPIHASLTSSPPQPLTDYITRLQTLADSPDPSPLLAHAYVRYLGDLSGGQFIRRRLAKAYDLEDGAGLSFYDFKQLGGNASGTIGDMKKIKEWYRDGMNAGVGDDQDLKEKILEEANIAFELNSGLFTALNPPSNIASQAVDPAAPPLGEPRTPTEPEHKHLGSSTLPTSPLREESKVVFESNESSESTYRISTVVALIAAFTLSHFVLVVGGFTGSKGAGKLEALQHWFETTFSASG</sequence>
<dbReference type="AlphaFoldDB" id="A0AAW0GKS2"/>
<gene>
    <name evidence="5" type="ORF">QCA50_006816</name>
</gene>
<evidence type="ECO:0008006" key="7">
    <source>
        <dbReference type="Google" id="ProtNLM"/>
    </source>
</evidence>
<reference evidence="5 6" key="1">
    <citation type="submission" date="2022-09" db="EMBL/GenBank/DDBJ databases">
        <authorList>
            <person name="Palmer J.M."/>
        </authorList>
    </citation>
    <scope>NUCLEOTIDE SEQUENCE [LARGE SCALE GENOMIC DNA]</scope>
    <source>
        <strain evidence="5 6">DSM 7382</strain>
    </source>
</reference>
<feature type="region of interest" description="Disordered" evidence="4">
    <location>
        <begin position="242"/>
        <end position="279"/>
    </location>
</feature>